<dbReference type="EMBL" id="CBSX010000111">
    <property type="protein sequence ID" value="CDH05696.1"/>
    <property type="molecule type" value="Genomic_DNA"/>
</dbReference>
<organism evidence="1 2">
    <name type="scientific">Xenorhabdus bovienii str. oregonense</name>
    <dbReference type="NCBI Taxonomy" id="1398202"/>
    <lineage>
        <taxon>Bacteria</taxon>
        <taxon>Pseudomonadati</taxon>
        <taxon>Pseudomonadota</taxon>
        <taxon>Gammaproteobacteria</taxon>
        <taxon>Enterobacterales</taxon>
        <taxon>Morganellaceae</taxon>
        <taxon>Xenorhabdus</taxon>
    </lineage>
</organism>
<accession>A0A077P7H2</accession>
<evidence type="ECO:0000313" key="2">
    <source>
        <dbReference type="Proteomes" id="UP000028483"/>
    </source>
</evidence>
<name>A0A077P7H2_XENBV</name>
<protein>
    <submittedName>
        <fullName evidence="1">Uncharacterized protein</fullName>
    </submittedName>
</protein>
<sequence>MILLLFIIRIISYINNLKKPQKNDLDHIILAKSHKTRIYIKFTLFTIGYT</sequence>
<comment type="caution">
    <text evidence="1">The sequence shown here is derived from an EMBL/GenBank/DDBJ whole genome shotgun (WGS) entry which is preliminary data.</text>
</comment>
<proteinExistence type="predicted"/>
<evidence type="ECO:0000313" key="1">
    <source>
        <dbReference type="EMBL" id="CDH05696.1"/>
    </source>
</evidence>
<gene>
    <name evidence="1" type="ORF">XBO1_1990003</name>
</gene>
<reference evidence="1" key="1">
    <citation type="submission" date="2013-07" db="EMBL/GenBank/DDBJ databases">
        <title>Sub-species coevolution in mutualistic symbiosis.</title>
        <authorList>
            <person name="Murfin K."/>
            <person name="Klassen J."/>
            <person name="Lee M."/>
            <person name="Forst S."/>
            <person name="Stock P."/>
            <person name="Goodrich-Blair H."/>
        </authorList>
    </citation>
    <scope>NUCLEOTIDE SEQUENCE [LARGE SCALE GENOMIC DNA]</scope>
    <source>
        <strain evidence="1">Oregonense</strain>
    </source>
</reference>
<dbReference type="HOGENOM" id="CLU_3124229_0_0_6"/>
<dbReference type="AlphaFoldDB" id="A0A077P7H2"/>
<dbReference type="Proteomes" id="UP000028483">
    <property type="component" value="Unassembled WGS sequence"/>
</dbReference>